<comment type="cofactor">
    <cofactor evidence="1">
        <name>pyridoxal 5'-phosphate</name>
        <dbReference type="ChEBI" id="CHEBI:597326"/>
    </cofactor>
</comment>
<dbReference type="GO" id="GO:0008483">
    <property type="term" value="F:transaminase activity"/>
    <property type="evidence" value="ECO:0007669"/>
    <property type="project" value="UniProtKB-KW"/>
</dbReference>
<dbReference type="GO" id="GO:0016020">
    <property type="term" value="C:membrane"/>
    <property type="evidence" value="ECO:0007669"/>
    <property type="project" value="UniProtKB-SubCell"/>
</dbReference>
<dbReference type="NCBIfam" id="TIGR00570">
    <property type="entry name" value="cdk7"/>
    <property type="match status" value="1"/>
</dbReference>
<comment type="subunit">
    <text evidence="3">Homodimer.</text>
</comment>
<evidence type="ECO:0000256" key="14">
    <source>
        <dbReference type="ARBA" id="ARBA00023136"/>
    </source>
</evidence>
<keyword evidence="5" id="KW-0032">Aminotransferase</keyword>
<dbReference type="InterPro" id="IPR004575">
    <property type="entry name" value="MAT1/Tfb3"/>
</dbReference>
<dbReference type="OrthoDB" id="1732682at2759"/>
<dbReference type="Gene3D" id="1.10.287.1970">
    <property type="match status" value="1"/>
</dbReference>
<dbReference type="InterPro" id="IPR017907">
    <property type="entry name" value="Znf_RING_CS"/>
</dbReference>
<feature type="region of interest" description="Disordered" evidence="19">
    <location>
        <begin position="518"/>
        <end position="541"/>
    </location>
</feature>
<evidence type="ECO:0000256" key="12">
    <source>
        <dbReference type="ARBA" id="ARBA00022898"/>
    </source>
</evidence>
<keyword evidence="12" id="KW-0663">Pyridoxal phosphate</keyword>
<dbReference type="InterPro" id="IPR015424">
    <property type="entry name" value="PyrdxlP-dep_Trfase"/>
</dbReference>
<comment type="similarity">
    <text evidence="15">Belongs to the class-I pyridoxal-phosphate-dependent aminotransferase family. Alanine aminotransferase subfamily.</text>
</comment>
<evidence type="ECO:0000313" key="22">
    <source>
        <dbReference type="EMBL" id="OZJ04312.1"/>
    </source>
</evidence>
<gene>
    <name evidence="22" type="ORF">BZG36_03168</name>
</gene>
<dbReference type="InterPro" id="IPR000326">
    <property type="entry name" value="PAP2/HPO"/>
</dbReference>
<dbReference type="InterPro" id="IPR001841">
    <property type="entry name" value="Znf_RING"/>
</dbReference>
<dbReference type="InterPro" id="IPR015421">
    <property type="entry name" value="PyrdxlP-dep_Trfase_major"/>
</dbReference>
<dbReference type="Gene3D" id="3.40.640.10">
    <property type="entry name" value="Type I PLP-dependent aspartate aminotransferase-like (Major domain)"/>
    <property type="match status" value="1"/>
</dbReference>
<reference evidence="22 23" key="1">
    <citation type="journal article" date="2017" name="Mycologia">
        <title>Bifiguratus adelaidae, gen. et sp. nov., a new member of Mucoromycotina in endophytic and soil-dwelling habitats.</title>
        <authorList>
            <person name="Torres-Cruz T.J."/>
            <person name="Billingsley Tobias T.L."/>
            <person name="Almatruk M."/>
            <person name="Hesse C."/>
            <person name="Kuske C.R."/>
            <person name="Desiro A."/>
            <person name="Benucci G.M."/>
            <person name="Bonito G."/>
            <person name="Stajich J.E."/>
            <person name="Dunlap C."/>
            <person name="Arnold A.E."/>
            <person name="Porras-Alfaro A."/>
        </authorList>
    </citation>
    <scope>NUCLEOTIDE SEQUENCE [LARGE SCALE GENOMIC DNA]</scope>
    <source>
        <strain evidence="22 23">AZ0501</strain>
    </source>
</reference>
<dbReference type="GO" id="GO:0016787">
    <property type="term" value="F:hydrolase activity"/>
    <property type="evidence" value="ECO:0007669"/>
    <property type="project" value="UniProtKB-KW"/>
</dbReference>
<evidence type="ECO:0000256" key="10">
    <source>
        <dbReference type="ARBA" id="ARBA00022801"/>
    </source>
</evidence>
<dbReference type="UniPathway" id="UPA00528">
    <property type="reaction ID" value="UER00586"/>
</dbReference>
<comment type="subcellular location">
    <subcellularLocation>
        <location evidence="2">Membrane</location>
        <topology evidence="2">Multi-pass membrane protein</topology>
    </subcellularLocation>
</comment>
<keyword evidence="23" id="KW-1185">Reference proteome</keyword>
<evidence type="ECO:0000256" key="9">
    <source>
        <dbReference type="ARBA" id="ARBA00022771"/>
    </source>
</evidence>
<dbReference type="GO" id="GO:0030170">
    <property type="term" value="F:pyridoxal phosphate binding"/>
    <property type="evidence" value="ECO:0007669"/>
    <property type="project" value="InterPro"/>
</dbReference>
<evidence type="ECO:0000256" key="17">
    <source>
        <dbReference type="ARBA" id="ARBA00033277"/>
    </source>
</evidence>
<keyword evidence="7 20" id="KW-0812">Transmembrane</keyword>
<keyword evidence="10" id="KW-0378">Hydrolase</keyword>
<feature type="transmembrane region" description="Helical" evidence="20">
    <location>
        <begin position="1219"/>
        <end position="1241"/>
    </location>
</feature>
<evidence type="ECO:0000256" key="7">
    <source>
        <dbReference type="ARBA" id="ARBA00022692"/>
    </source>
</evidence>
<dbReference type="InterPro" id="IPR045088">
    <property type="entry name" value="ALAT1/2-like"/>
</dbReference>
<evidence type="ECO:0000256" key="16">
    <source>
        <dbReference type="ARBA" id="ARBA00029873"/>
    </source>
</evidence>
<organism evidence="22 23">
    <name type="scientific">Bifiguratus adelaidae</name>
    <dbReference type="NCBI Taxonomy" id="1938954"/>
    <lineage>
        <taxon>Eukaryota</taxon>
        <taxon>Fungi</taxon>
        <taxon>Fungi incertae sedis</taxon>
        <taxon>Mucoromycota</taxon>
        <taxon>Mucoromycotina</taxon>
        <taxon>Endogonomycetes</taxon>
        <taxon>Endogonales</taxon>
        <taxon>Endogonales incertae sedis</taxon>
        <taxon>Bifiguratus</taxon>
    </lineage>
</organism>
<evidence type="ECO:0000256" key="2">
    <source>
        <dbReference type="ARBA" id="ARBA00004141"/>
    </source>
</evidence>
<dbReference type="InterPro" id="IPR039667">
    <property type="entry name" value="Dolichyldiphosphatase_PAP2"/>
</dbReference>
<dbReference type="FunFam" id="3.90.1150.10:FF:000010">
    <property type="entry name" value="Alanine aminotransferase 2"/>
    <property type="match status" value="1"/>
</dbReference>
<keyword evidence="8" id="KW-0479">Metal-binding</keyword>
<dbReference type="CDD" id="cd03382">
    <property type="entry name" value="PAP2_dolichyldiphosphatase"/>
    <property type="match status" value="1"/>
</dbReference>
<protein>
    <recommendedName>
        <fullName evidence="4">RNA polymerase II transcription factor B subunit 3</fullName>
    </recommendedName>
    <alternativeName>
        <fullName evidence="17">RNA polymerase II transcription factor B 38 kDa subunit</fullName>
    </alternativeName>
    <alternativeName>
        <fullName evidence="16">RNA polymerase II transcription factor B p38 subunit</fullName>
    </alternativeName>
</protein>
<evidence type="ECO:0000256" key="8">
    <source>
        <dbReference type="ARBA" id="ARBA00022723"/>
    </source>
</evidence>
<evidence type="ECO:0000256" key="5">
    <source>
        <dbReference type="ARBA" id="ARBA00022576"/>
    </source>
</evidence>
<keyword evidence="13 20" id="KW-1133">Transmembrane helix</keyword>
<accession>A0A261Y129</accession>
<dbReference type="GO" id="GO:0008270">
    <property type="term" value="F:zinc ion binding"/>
    <property type="evidence" value="ECO:0007669"/>
    <property type="project" value="UniProtKB-KW"/>
</dbReference>
<dbReference type="InterPro" id="IPR013083">
    <property type="entry name" value="Znf_RING/FYVE/PHD"/>
</dbReference>
<dbReference type="Gene3D" id="3.30.40.10">
    <property type="entry name" value="Zinc/RING finger domain, C3HC4 (zinc finger)"/>
    <property type="match status" value="1"/>
</dbReference>
<feature type="transmembrane region" description="Helical" evidence="20">
    <location>
        <begin position="1287"/>
        <end position="1306"/>
    </location>
</feature>
<dbReference type="InterPro" id="IPR015877">
    <property type="entry name" value="MAT1_centre"/>
</dbReference>
<evidence type="ECO:0000256" key="18">
    <source>
        <dbReference type="SAM" id="Coils"/>
    </source>
</evidence>
<dbReference type="Gene3D" id="3.90.1150.10">
    <property type="entry name" value="Aspartate Aminotransferase, domain 1"/>
    <property type="match status" value="1"/>
</dbReference>
<keyword evidence="18" id="KW-0175">Coiled coil</keyword>
<evidence type="ECO:0000256" key="11">
    <source>
        <dbReference type="ARBA" id="ARBA00022833"/>
    </source>
</evidence>
<keyword evidence="14 20" id="KW-0472">Membrane</keyword>
<dbReference type="Pfam" id="PF01569">
    <property type="entry name" value="PAP2"/>
    <property type="match status" value="1"/>
</dbReference>
<dbReference type="CDD" id="cd00609">
    <property type="entry name" value="AAT_like"/>
    <property type="match status" value="1"/>
</dbReference>
<dbReference type="FunFam" id="3.40.640.10:FF:000012">
    <property type="entry name" value="alanine aminotransferase 2"/>
    <property type="match status" value="1"/>
</dbReference>
<dbReference type="GO" id="GO:0005675">
    <property type="term" value="C:transcription factor TFIIH holo complex"/>
    <property type="evidence" value="ECO:0007669"/>
    <property type="project" value="InterPro"/>
</dbReference>
<evidence type="ECO:0000259" key="21">
    <source>
        <dbReference type="SMART" id="SM00014"/>
    </source>
</evidence>
<sequence length="1415" mass="156184">MRYYSNTSPVPMGSSSVNNSPSTKILRYDNMNPHIRKLEYAVRGELAIRAEALREKLKKPGNDLPFDTIVNCNIGNPQQLAQKPITFFRQVASLLENTDLLLPKNRSLVEQLYPKDAISRAEVLSKHIGSIGAYSHSQGIPYIRQNVAKFIERRDGYPSDPNNIFLTQGASSGVQAMIQLLVENSSSGIMIPMPQYPLYSATLAMFDAAPVPYYLNEDKDWGLDVSDLTRSVQEARSKGIDVRALVIINPGNPTGQCLSEDNMRDVVQFCHDERIILLADEVYQTNVYHAQQRPFHSFKKILRSMGPKYDNFELVSFHSISKGMIGECGRRGGYFEVTGIDPQIMDQAYKVASISLCPNVHGQVMVDLMTNPPQKGDPSFELYDKEVRGIYESLQRRAKKLADCFNSLEGVTCNEAQGAMYLFPQIRLPERAIKAAQEQGKSPDEFYCLRMLDATGVCVVNGSGFGQVEGTYHFRSTFLPPEELFDTFCEGLSRFHVDFLKQGTVAVDIFALDDHGDNTSQDGSESHVGHDGGATAAGSRARGSVAIVDREATGANVGRISGGRTKAAGTVVRTRNLDRLVQGNVADPDTLHGIFPNDSGLEPVVTASLTQDTIFSKDLLVGQELVGRTGAGGGRIGQVVVLQKGIEVGANEGLVNEDVDRFQSFQEGFHVGVGVVARGKDLTTGILSQVGLIGGIADGPDVLVVGGPGNQGQGSIVGDGSGSLAKTVVVIVDLVGHIVGLGLGIEKGGVKVNPFGTVESSRVLGLGGGHGSVVGGISGEVTKDDIHRGQLLSSQGSVGGAHLSDVSGVHGLDQTGCIFEREPHKMATLSQWRSKVSLFLLTMAAATANYFEDDDSKCLLCGSDKFFQPNLKLLISPCFHKMCESCIDARFSAGPAPCPGANCHQVLRKNEFRQQIFEDLNVEKEVRVRTKVAKIFNKRPEDFKTARAYDDYLEEVEEITFNLINNVDIDETQAKMRQYEQENKDVIAANEARRQNESKITSYQQELERKQKRELREQYMKQIEEEQRIKDAEKQALIRELASSDRAASIIMASRQSQLKRSSALKQHAEAVANARTATPTLPDWLAATMVTVDEPEEEEPELDPLGGYYEEDDPLAIKASYSDPSDASKDSKQARAGGYLPSVGYRRALADAFRGLDKDINDYLWHHVNSLFLSAQKIEHVIHEFFFGQATAWSMACTLDYPLVTLSLTLVEYPPHDVVGYLLAHVTLAPIAIMVVYVAIFMTNRQVVVLMALAGQFCNEWFNTVLKELLRQDRPCSQLGDGYGMPSSHAQFVWFFAIYLSIYTFQQIRLECALWKPLFCVAAAAGASVVSFSRIYLSYHTLPQVAVGALFGSLFAILWYLVTETLRAKGLYQWMVESRLGQFIYLKDASSVDNAMKWEYECWKRERQRLAKSK</sequence>
<evidence type="ECO:0000256" key="20">
    <source>
        <dbReference type="SAM" id="Phobius"/>
    </source>
</evidence>
<name>A0A261Y129_9FUNG</name>
<feature type="coiled-coil region" evidence="18">
    <location>
        <begin position="969"/>
        <end position="1040"/>
    </location>
</feature>
<evidence type="ECO:0000256" key="13">
    <source>
        <dbReference type="ARBA" id="ARBA00022989"/>
    </source>
</evidence>
<evidence type="ECO:0000256" key="1">
    <source>
        <dbReference type="ARBA" id="ARBA00001933"/>
    </source>
</evidence>
<dbReference type="GO" id="GO:0061575">
    <property type="term" value="F:cyclin-dependent protein serine/threonine kinase activator activity"/>
    <property type="evidence" value="ECO:0007669"/>
    <property type="project" value="InterPro"/>
</dbReference>
<dbReference type="Pfam" id="PF00155">
    <property type="entry name" value="Aminotran_1_2"/>
    <property type="match status" value="1"/>
</dbReference>
<feature type="region of interest" description="Disordered" evidence="19">
    <location>
        <begin position="1"/>
        <end position="22"/>
    </location>
</feature>
<dbReference type="InterPro" id="IPR015422">
    <property type="entry name" value="PyrdxlP-dep_Trfase_small"/>
</dbReference>
<keyword evidence="9" id="KW-0863">Zinc-finger</keyword>
<comment type="caution">
    <text evidence="22">The sequence shown here is derived from an EMBL/GenBank/DDBJ whole genome shotgun (WGS) entry which is preliminary data.</text>
</comment>
<dbReference type="SUPFAM" id="SSF53383">
    <property type="entry name" value="PLP-dependent transferases"/>
    <property type="match status" value="1"/>
</dbReference>
<dbReference type="InterPro" id="IPR036938">
    <property type="entry name" value="PAP2/HPO_sf"/>
</dbReference>
<feature type="transmembrane region" description="Helical" evidence="20">
    <location>
        <begin position="1318"/>
        <end position="1337"/>
    </location>
</feature>
<evidence type="ECO:0000313" key="23">
    <source>
        <dbReference type="Proteomes" id="UP000242875"/>
    </source>
</evidence>
<dbReference type="InterPro" id="IPR004839">
    <property type="entry name" value="Aminotransferase_I/II_large"/>
</dbReference>
<feature type="transmembrane region" description="Helical" evidence="20">
    <location>
        <begin position="1343"/>
        <end position="1363"/>
    </location>
</feature>
<dbReference type="Gene3D" id="1.20.144.10">
    <property type="entry name" value="Phosphatidic acid phosphatase type 2/haloperoxidase"/>
    <property type="match status" value="1"/>
</dbReference>
<dbReference type="EMBL" id="MVBO01000045">
    <property type="protein sequence ID" value="OZJ04312.1"/>
    <property type="molecule type" value="Genomic_DNA"/>
</dbReference>
<dbReference type="Pfam" id="PF17121">
    <property type="entry name" value="zf-C3HC4_5"/>
    <property type="match status" value="1"/>
</dbReference>
<evidence type="ECO:0000256" key="3">
    <source>
        <dbReference type="ARBA" id="ARBA00011738"/>
    </source>
</evidence>
<dbReference type="PANTHER" id="PTHR11751:SF29">
    <property type="entry name" value="ALANINE TRANSAMINASE"/>
    <property type="match status" value="1"/>
</dbReference>
<evidence type="ECO:0000256" key="19">
    <source>
        <dbReference type="SAM" id="MobiDB-lite"/>
    </source>
</evidence>
<evidence type="ECO:0000256" key="6">
    <source>
        <dbReference type="ARBA" id="ARBA00022679"/>
    </source>
</evidence>
<dbReference type="SUPFAM" id="SSF48317">
    <property type="entry name" value="Acid phosphatase/Vanadium-dependent haloperoxidase"/>
    <property type="match status" value="1"/>
</dbReference>
<feature type="domain" description="Phosphatidic acid phosphatase type 2/haloperoxidase" evidence="21">
    <location>
        <begin position="1250"/>
        <end position="1361"/>
    </location>
</feature>
<keyword evidence="6" id="KW-0808">Transferase</keyword>
<dbReference type="GO" id="GO:0042853">
    <property type="term" value="P:L-alanine catabolic process"/>
    <property type="evidence" value="ECO:0007669"/>
    <property type="project" value="UniProtKB-UniPathway"/>
</dbReference>
<dbReference type="SUPFAM" id="SSF57850">
    <property type="entry name" value="RING/U-box"/>
    <property type="match status" value="1"/>
</dbReference>
<proteinExistence type="inferred from homology"/>
<dbReference type="PANTHER" id="PTHR11751">
    <property type="entry name" value="ALANINE AMINOTRANSFERASE"/>
    <property type="match status" value="1"/>
</dbReference>
<keyword evidence="11" id="KW-0862">Zinc</keyword>
<dbReference type="Pfam" id="PF06391">
    <property type="entry name" value="MAT1"/>
    <property type="match status" value="1"/>
</dbReference>
<dbReference type="PROSITE" id="PS00518">
    <property type="entry name" value="ZF_RING_1"/>
    <property type="match status" value="1"/>
</dbReference>
<dbReference type="SMART" id="SM00014">
    <property type="entry name" value="acidPPc"/>
    <property type="match status" value="1"/>
</dbReference>
<evidence type="ECO:0000256" key="4">
    <source>
        <dbReference type="ARBA" id="ARBA00022257"/>
    </source>
</evidence>
<evidence type="ECO:0000256" key="15">
    <source>
        <dbReference type="ARBA" id="ARBA00025785"/>
    </source>
</evidence>
<dbReference type="GO" id="GO:0006289">
    <property type="term" value="P:nucleotide-excision repair"/>
    <property type="evidence" value="ECO:0007669"/>
    <property type="project" value="InterPro"/>
</dbReference>
<dbReference type="Proteomes" id="UP000242875">
    <property type="component" value="Unassembled WGS sequence"/>
</dbReference>